<name>A0ABN9VLT6_9DINO</name>
<evidence type="ECO:0000313" key="3">
    <source>
        <dbReference type="Proteomes" id="UP001189429"/>
    </source>
</evidence>
<organism evidence="2 3">
    <name type="scientific">Prorocentrum cordatum</name>
    <dbReference type="NCBI Taxonomy" id="2364126"/>
    <lineage>
        <taxon>Eukaryota</taxon>
        <taxon>Sar</taxon>
        <taxon>Alveolata</taxon>
        <taxon>Dinophyceae</taxon>
        <taxon>Prorocentrales</taxon>
        <taxon>Prorocentraceae</taxon>
        <taxon>Prorocentrum</taxon>
    </lineage>
</organism>
<feature type="compositionally biased region" description="Low complexity" evidence="1">
    <location>
        <begin position="126"/>
        <end position="139"/>
    </location>
</feature>
<gene>
    <name evidence="2" type="ORF">PCOR1329_LOCUS59249</name>
</gene>
<feature type="compositionally biased region" description="Basic and acidic residues" evidence="1">
    <location>
        <begin position="1"/>
        <end position="10"/>
    </location>
</feature>
<evidence type="ECO:0000313" key="2">
    <source>
        <dbReference type="EMBL" id="CAK0874292.1"/>
    </source>
</evidence>
<accession>A0ABN9VLT6</accession>
<protein>
    <submittedName>
        <fullName evidence="2">Uncharacterized protein</fullName>
    </submittedName>
</protein>
<dbReference type="Proteomes" id="UP001189429">
    <property type="component" value="Unassembled WGS sequence"/>
</dbReference>
<feature type="region of interest" description="Disordered" evidence="1">
    <location>
        <begin position="115"/>
        <end position="168"/>
    </location>
</feature>
<keyword evidence="3" id="KW-1185">Reference proteome</keyword>
<sequence>MLFRLDKWDGFRGPAEDSEGPLPTACPGPPEGLPRVELLAAARRVDEERAAAQLAVGRRLVPWDPSTTCSGPGIGCLDCTASPGMTLDYSRGARSWRGASTSSLARCARRWTRPRSGPRCPVERGSSPSTRRAAATRYSRCWRRGPRTPPATPGLRAHQRAPDVPLGCPGAGRLRPARRHRGAPVARGPVPGLRRLLGARGLERERQRARGPARHGAPGGHLRQLAPGFSRPRSFCASRRST</sequence>
<dbReference type="EMBL" id="CAUYUJ010017382">
    <property type="protein sequence ID" value="CAK0874292.1"/>
    <property type="molecule type" value="Genomic_DNA"/>
</dbReference>
<proteinExistence type="predicted"/>
<feature type="region of interest" description="Disordered" evidence="1">
    <location>
        <begin position="198"/>
        <end position="242"/>
    </location>
</feature>
<feature type="region of interest" description="Disordered" evidence="1">
    <location>
        <begin position="173"/>
        <end position="192"/>
    </location>
</feature>
<reference evidence="2" key="1">
    <citation type="submission" date="2023-10" db="EMBL/GenBank/DDBJ databases">
        <authorList>
            <person name="Chen Y."/>
            <person name="Shah S."/>
            <person name="Dougan E. K."/>
            <person name="Thang M."/>
            <person name="Chan C."/>
        </authorList>
    </citation>
    <scope>NUCLEOTIDE SEQUENCE [LARGE SCALE GENOMIC DNA]</scope>
</reference>
<feature type="region of interest" description="Disordered" evidence="1">
    <location>
        <begin position="1"/>
        <end position="31"/>
    </location>
</feature>
<comment type="caution">
    <text evidence="2">The sequence shown here is derived from an EMBL/GenBank/DDBJ whole genome shotgun (WGS) entry which is preliminary data.</text>
</comment>
<evidence type="ECO:0000256" key="1">
    <source>
        <dbReference type="SAM" id="MobiDB-lite"/>
    </source>
</evidence>